<reference evidence="3" key="1">
    <citation type="journal article" date="2019" name="Int. J. Syst. Evol. Microbiol.">
        <title>The Global Catalogue of Microorganisms (GCM) 10K type strain sequencing project: providing services to taxonomists for standard genome sequencing and annotation.</title>
        <authorList>
            <consortium name="The Broad Institute Genomics Platform"/>
            <consortium name="The Broad Institute Genome Sequencing Center for Infectious Disease"/>
            <person name="Wu L."/>
            <person name="Ma J."/>
        </authorList>
    </citation>
    <scope>NUCLEOTIDE SEQUENCE [LARGE SCALE GENOMIC DNA]</scope>
    <source>
        <strain evidence="3">KACC 14249</strain>
    </source>
</reference>
<evidence type="ECO:0000313" key="3">
    <source>
        <dbReference type="Proteomes" id="UP001596189"/>
    </source>
</evidence>
<dbReference type="InterPro" id="IPR023346">
    <property type="entry name" value="Lysozyme-like_dom_sf"/>
</dbReference>
<feature type="coiled-coil region" evidence="1">
    <location>
        <begin position="67"/>
        <end position="94"/>
    </location>
</feature>
<gene>
    <name evidence="2" type="ORF">ACFQDO_17495</name>
</gene>
<comment type="caution">
    <text evidence="2">The sequence shown here is derived from an EMBL/GenBank/DDBJ whole genome shotgun (WGS) entry which is preliminary data.</text>
</comment>
<evidence type="ECO:0000313" key="2">
    <source>
        <dbReference type="EMBL" id="MFC6008931.1"/>
    </source>
</evidence>
<keyword evidence="3" id="KW-1185">Reference proteome</keyword>
<keyword evidence="1" id="KW-0175">Coiled coil</keyword>
<dbReference type="EMBL" id="JBHSRD010000008">
    <property type="protein sequence ID" value="MFC6008931.1"/>
    <property type="molecule type" value="Genomic_DNA"/>
</dbReference>
<name>A0ABW1JHU7_9ACTN</name>
<evidence type="ECO:0000256" key="1">
    <source>
        <dbReference type="SAM" id="Coils"/>
    </source>
</evidence>
<dbReference type="Proteomes" id="UP001596189">
    <property type="component" value="Unassembled WGS sequence"/>
</dbReference>
<dbReference type="SUPFAM" id="SSF53955">
    <property type="entry name" value="Lysozyme-like"/>
    <property type="match status" value="1"/>
</dbReference>
<dbReference type="Gene3D" id="1.10.530.10">
    <property type="match status" value="1"/>
</dbReference>
<dbReference type="RefSeq" id="WP_345717464.1">
    <property type="nucleotide sequence ID" value="NZ_BAABFP010000007.1"/>
</dbReference>
<organism evidence="2 3">
    <name type="scientific">Angustibacter luteus</name>
    <dbReference type="NCBI Taxonomy" id="658456"/>
    <lineage>
        <taxon>Bacteria</taxon>
        <taxon>Bacillati</taxon>
        <taxon>Actinomycetota</taxon>
        <taxon>Actinomycetes</taxon>
        <taxon>Kineosporiales</taxon>
        <taxon>Kineosporiaceae</taxon>
    </lineage>
</organism>
<accession>A0ABW1JHU7</accession>
<sequence length="198" mass="20949">MTALAATAAVAGGIAANEPETAAAVGPRMQVTADMIAEPAAIDPRPIVAQHKLQADAAQYRAHLRALAKAKAARAKAVRARAEAKARASRAKERARLLSMDPRSIARALMGDYGFGSGQFSCLNSLWQKESGWNLHASNPSSGAYGIPQALPGSKMGTVASDWRTNPATQIKWGLQYIRTSYGSPCAAWGHSQSSGWY</sequence>
<protein>
    <submittedName>
        <fullName evidence="2">Lytic transglycosylase domain-containing protein</fullName>
    </submittedName>
</protein>
<proteinExistence type="predicted"/>